<reference evidence="2 3" key="1">
    <citation type="submission" date="2023-07" db="EMBL/GenBank/DDBJ databases">
        <title>Genomic Encyclopedia of Type Strains, Phase IV (KMG-IV): sequencing the most valuable type-strain genomes for metagenomic binning, comparative biology and taxonomic classification.</title>
        <authorList>
            <person name="Goeker M."/>
        </authorList>
    </citation>
    <scope>NUCLEOTIDE SEQUENCE [LARGE SCALE GENOMIC DNA]</scope>
    <source>
        <strain evidence="2 3">B1-1</strain>
    </source>
</reference>
<evidence type="ECO:0000313" key="2">
    <source>
        <dbReference type="EMBL" id="MDQ0518674.1"/>
    </source>
</evidence>
<protein>
    <recommendedName>
        <fullName evidence="4">DoxX family protein</fullName>
    </recommendedName>
</protein>
<proteinExistence type="predicted"/>
<gene>
    <name evidence="2" type="ORF">QO015_004287</name>
</gene>
<keyword evidence="1" id="KW-1133">Transmembrane helix</keyword>
<feature type="transmembrane region" description="Helical" evidence="1">
    <location>
        <begin position="18"/>
        <end position="40"/>
    </location>
</feature>
<evidence type="ECO:0000256" key="1">
    <source>
        <dbReference type="SAM" id="Phobius"/>
    </source>
</evidence>
<name>A0ABU0MCI6_9HYPH</name>
<feature type="transmembrane region" description="Helical" evidence="1">
    <location>
        <begin position="91"/>
        <end position="110"/>
    </location>
</feature>
<accession>A0ABU0MCI6</accession>
<keyword evidence="3" id="KW-1185">Reference proteome</keyword>
<dbReference type="RefSeq" id="WP_266284308.1">
    <property type="nucleotide sequence ID" value="NZ_JAPKNF010000004.1"/>
</dbReference>
<evidence type="ECO:0008006" key="4">
    <source>
        <dbReference type="Google" id="ProtNLM"/>
    </source>
</evidence>
<keyword evidence="1" id="KW-0812">Transmembrane</keyword>
<feature type="transmembrane region" description="Helical" evidence="1">
    <location>
        <begin position="60"/>
        <end position="84"/>
    </location>
</feature>
<comment type="caution">
    <text evidence="2">The sequence shown here is derived from an EMBL/GenBank/DDBJ whole genome shotgun (WGS) entry which is preliminary data.</text>
</comment>
<dbReference type="EMBL" id="JAUSWJ010000001">
    <property type="protein sequence ID" value="MDQ0518674.1"/>
    <property type="molecule type" value="Genomic_DNA"/>
</dbReference>
<organism evidence="2 3">
    <name type="scientific">Kaistia geumhonensis</name>
    <dbReference type="NCBI Taxonomy" id="410839"/>
    <lineage>
        <taxon>Bacteria</taxon>
        <taxon>Pseudomonadati</taxon>
        <taxon>Pseudomonadota</taxon>
        <taxon>Alphaproteobacteria</taxon>
        <taxon>Hyphomicrobiales</taxon>
        <taxon>Kaistiaceae</taxon>
        <taxon>Kaistia</taxon>
    </lineage>
</organism>
<sequence>MGWILPPQIDNRFPGRRLVVAVFALITAMTIGRSLVHMFAPDGGAQSVAHIPLDTYPAAASNAVVFLFSFWGLSQLMMGLVYIVALLRYRALIPLLLVLIFVEYAGRITIGHIRVIETTATAPGAILDYVMVLLTLVLLVLSRPSSAGR</sequence>
<dbReference type="Proteomes" id="UP001223743">
    <property type="component" value="Unassembled WGS sequence"/>
</dbReference>
<keyword evidence="1" id="KW-0472">Membrane</keyword>
<feature type="transmembrane region" description="Helical" evidence="1">
    <location>
        <begin position="122"/>
        <end position="141"/>
    </location>
</feature>
<evidence type="ECO:0000313" key="3">
    <source>
        <dbReference type="Proteomes" id="UP001223743"/>
    </source>
</evidence>